<feature type="transmembrane region" description="Helical" evidence="4">
    <location>
        <begin position="716"/>
        <end position="734"/>
    </location>
</feature>
<dbReference type="PANTHER" id="PTHR11360:SF234">
    <property type="entry name" value="MFS-TYPE TRANSPORTER DBAD-RELATED"/>
    <property type="match status" value="1"/>
</dbReference>
<dbReference type="EMBL" id="JANIEX010000287">
    <property type="protein sequence ID" value="KAJ3569454.1"/>
    <property type="molecule type" value="Genomic_DNA"/>
</dbReference>
<keyword evidence="6" id="KW-1185">Reference proteome</keyword>
<dbReference type="Pfam" id="PF07690">
    <property type="entry name" value="MFS_1"/>
    <property type="match status" value="1"/>
</dbReference>
<keyword evidence="4" id="KW-0472">Membrane</keyword>
<dbReference type="GO" id="GO:0016020">
    <property type="term" value="C:membrane"/>
    <property type="evidence" value="ECO:0007669"/>
    <property type="project" value="UniProtKB-SubCell"/>
</dbReference>
<feature type="transmembrane region" description="Helical" evidence="4">
    <location>
        <begin position="548"/>
        <end position="568"/>
    </location>
</feature>
<evidence type="ECO:0000256" key="1">
    <source>
        <dbReference type="ARBA" id="ARBA00004141"/>
    </source>
</evidence>
<dbReference type="Proteomes" id="UP001213000">
    <property type="component" value="Unassembled WGS sequence"/>
</dbReference>
<dbReference type="InterPro" id="IPR036259">
    <property type="entry name" value="MFS_trans_sf"/>
</dbReference>
<comment type="subcellular location">
    <subcellularLocation>
        <location evidence="1">Membrane</location>
        <topology evidence="1">Multi-pass membrane protein</topology>
    </subcellularLocation>
</comment>
<evidence type="ECO:0000256" key="2">
    <source>
        <dbReference type="ARBA" id="ARBA00006727"/>
    </source>
</evidence>
<keyword evidence="4" id="KW-1133">Transmembrane helix</keyword>
<feature type="transmembrane region" description="Helical" evidence="4">
    <location>
        <begin position="678"/>
        <end position="696"/>
    </location>
</feature>
<feature type="transmembrane region" description="Helical" evidence="4">
    <location>
        <begin position="816"/>
        <end position="839"/>
    </location>
</feature>
<feature type="transmembrane region" description="Helical" evidence="4">
    <location>
        <begin position="619"/>
        <end position="636"/>
    </location>
</feature>
<dbReference type="InterPro" id="IPR011701">
    <property type="entry name" value="MFS"/>
</dbReference>
<sequence>MTRLWISASPTTIMDGSVSSSASSYTIHGNFADHPAEQHSASISASAANSPPSSALPSPPDSPSSDSVSSFPSVSSSFFFSSAAASPPHPPHSEHLTEGLIIPSLTLPTALRRPTAYGKSIGDLRLLMLGSRGAGKTFLTSLLLEDNDAVVEVGNWEETEYGKVLYASTDWIEHSDAHGLEKYEPTRNIEILELPGYHETSDGAELADRIMAVLHSPFRSLSDVLNPVKSPSSLVANLLSSSATPLFTAMIFLLPSAPTSLDRLLINQLGTQIPLVILPRLQSHSTPDSTPITNDKLSAFRPSTAVALRSGLFSSPETLALLRSEATDRFLRWREVERTVSHIHQPHVAKEVSDWRRTSNETFGFISTKQKKEKWDKAKWESEYLASFSHDVAKRNRGGTITRRQASHLNLELESFDHHGADDEVETDRPDTCAPLDPLHLPSLFLFSISLLNPLRARLKKSISDFLESLGSERNVRVALFGIFRRYTSSVDQCLFSIESLADSKSEKSSVTSSKSSRKVIDEPYLEKGVEEGTINASSPAPDGGWRAWSVVLGVWIMQFVTFGYTNAYGVYNDFYVREYLSDYQSSQISWIGSVQLFLLLTSGLFSGRAFDAGHFHKVMLGGAALFVFCLFMLSITHAQQYYQVLLAHGLGIGLAAGVTYVPGLAVISHWFQKRRPVAIGLVTSGSAVGGFVHPIMLNQLFHGPLGFHNGVRVSAAMNAGLLIVALLLIRTRLPPTGASQNMLVSYKTFLRDPAYSIMVIGTVLVLAGLYYPFFFIQLNAIKNGVNATLAFYTVAIINGASVVGRIIPNLLVRRFGAFNVVVTCILSSAILVFCTLAVKDTAGTVVFSILFGFFSGSYAGMLAPMVGSLAETDKEIGARLGVCFTFTGKYIAARIIVMHKLTLFQVWVALSEHQSLGPFFHQDSYGGGRFSSLDYASCVADYVFV</sequence>
<accession>A0AAD5VTN4</accession>
<feature type="transmembrane region" description="Helical" evidence="4">
    <location>
        <begin position="755"/>
        <end position="774"/>
    </location>
</feature>
<protein>
    <submittedName>
        <fullName evidence="5">Uncharacterized protein</fullName>
    </submittedName>
</protein>
<dbReference type="PANTHER" id="PTHR11360">
    <property type="entry name" value="MONOCARBOXYLATE TRANSPORTER"/>
    <property type="match status" value="1"/>
</dbReference>
<dbReference type="InterPro" id="IPR050327">
    <property type="entry name" value="Proton-linked_MCT"/>
</dbReference>
<dbReference type="Gene3D" id="1.20.1250.20">
    <property type="entry name" value="MFS general substrate transporter like domains"/>
    <property type="match status" value="1"/>
</dbReference>
<proteinExistence type="inferred from homology"/>
<feature type="transmembrane region" description="Helical" evidence="4">
    <location>
        <begin position="642"/>
        <end position="666"/>
    </location>
</feature>
<dbReference type="GO" id="GO:0022857">
    <property type="term" value="F:transmembrane transporter activity"/>
    <property type="evidence" value="ECO:0007669"/>
    <property type="project" value="InterPro"/>
</dbReference>
<feature type="compositionally biased region" description="Low complexity" evidence="3">
    <location>
        <begin position="40"/>
        <end position="56"/>
    </location>
</feature>
<comment type="caution">
    <text evidence="5">The sequence shown here is derived from an EMBL/GenBank/DDBJ whole genome shotgun (WGS) entry which is preliminary data.</text>
</comment>
<evidence type="ECO:0000256" key="4">
    <source>
        <dbReference type="SAM" id="Phobius"/>
    </source>
</evidence>
<evidence type="ECO:0000256" key="3">
    <source>
        <dbReference type="SAM" id="MobiDB-lite"/>
    </source>
</evidence>
<dbReference type="SUPFAM" id="SSF103473">
    <property type="entry name" value="MFS general substrate transporter"/>
    <property type="match status" value="1"/>
</dbReference>
<evidence type="ECO:0000313" key="5">
    <source>
        <dbReference type="EMBL" id="KAJ3569454.1"/>
    </source>
</evidence>
<organism evidence="5 6">
    <name type="scientific">Leucocoprinus birnbaumii</name>
    <dbReference type="NCBI Taxonomy" id="56174"/>
    <lineage>
        <taxon>Eukaryota</taxon>
        <taxon>Fungi</taxon>
        <taxon>Dikarya</taxon>
        <taxon>Basidiomycota</taxon>
        <taxon>Agaricomycotina</taxon>
        <taxon>Agaricomycetes</taxon>
        <taxon>Agaricomycetidae</taxon>
        <taxon>Agaricales</taxon>
        <taxon>Agaricineae</taxon>
        <taxon>Agaricaceae</taxon>
        <taxon>Leucocoprinus</taxon>
    </lineage>
</organism>
<comment type="similarity">
    <text evidence="2">Belongs to the major facilitator superfamily. Monocarboxylate porter (TC 2.A.1.13) family.</text>
</comment>
<reference evidence="5" key="1">
    <citation type="submission" date="2022-07" db="EMBL/GenBank/DDBJ databases">
        <title>Genome Sequence of Leucocoprinus birnbaumii.</title>
        <authorList>
            <person name="Buettner E."/>
        </authorList>
    </citation>
    <scope>NUCLEOTIDE SEQUENCE</scope>
    <source>
        <strain evidence="5">VT141</strain>
    </source>
</reference>
<gene>
    <name evidence="5" type="ORF">NP233_g5036</name>
</gene>
<name>A0AAD5VTN4_9AGAR</name>
<feature type="transmembrane region" description="Helical" evidence="4">
    <location>
        <begin position="786"/>
        <end position="804"/>
    </location>
</feature>
<evidence type="ECO:0000313" key="6">
    <source>
        <dbReference type="Proteomes" id="UP001213000"/>
    </source>
</evidence>
<dbReference type="AlphaFoldDB" id="A0AAD5VTN4"/>
<feature type="region of interest" description="Disordered" evidence="3">
    <location>
        <begin position="36"/>
        <end position="68"/>
    </location>
</feature>
<keyword evidence="4" id="KW-0812">Transmembrane</keyword>
<feature type="transmembrane region" description="Helical" evidence="4">
    <location>
        <begin position="845"/>
        <end position="871"/>
    </location>
</feature>